<comment type="caution">
    <text evidence="1">The sequence shown here is derived from an EMBL/GenBank/DDBJ whole genome shotgun (WGS) entry which is preliminary data.</text>
</comment>
<evidence type="ECO:0000313" key="1">
    <source>
        <dbReference type="EMBL" id="KAF7760997.1"/>
    </source>
</evidence>
<proteinExistence type="predicted"/>
<name>A0A8H7C1Z1_AGABI</name>
<sequence length="81" mass="8711">MLGCIPFISAQIDHIIPSCTAALDNFTHIQQAEDQGKPPSPADQSNLLSNSYKCLSESTREGLRIPVECNRCLGVPPSTPS</sequence>
<gene>
    <name evidence="1" type="ORF">Agabi119p4_10406</name>
</gene>
<dbReference type="Proteomes" id="UP000629468">
    <property type="component" value="Unassembled WGS sequence"/>
</dbReference>
<evidence type="ECO:0000313" key="2">
    <source>
        <dbReference type="Proteomes" id="UP000629468"/>
    </source>
</evidence>
<dbReference type="AlphaFoldDB" id="A0A8H7C1Z1"/>
<organism evidence="1 2">
    <name type="scientific">Agaricus bisporus var. burnettii</name>
    <dbReference type="NCBI Taxonomy" id="192524"/>
    <lineage>
        <taxon>Eukaryota</taxon>
        <taxon>Fungi</taxon>
        <taxon>Dikarya</taxon>
        <taxon>Basidiomycota</taxon>
        <taxon>Agaricomycotina</taxon>
        <taxon>Agaricomycetes</taxon>
        <taxon>Agaricomycetidae</taxon>
        <taxon>Agaricales</taxon>
        <taxon>Agaricineae</taxon>
        <taxon>Agaricaceae</taxon>
        <taxon>Agaricus</taxon>
    </lineage>
</organism>
<accession>A0A8H7C1Z1</accession>
<reference evidence="1 2" key="1">
    <citation type="journal article" name="Sci. Rep.">
        <title>Telomere-to-telomere assembled and centromere annotated genomes of the two main subspecies of the button mushroom Agaricus bisporus reveal especially polymorphic chromosome ends.</title>
        <authorList>
            <person name="Sonnenberg A.S.M."/>
            <person name="Sedaghat-Telgerd N."/>
            <person name="Lavrijssen B."/>
            <person name="Ohm R.A."/>
            <person name="Hendrickx P.M."/>
            <person name="Scholtmeijer K."/>
            <person name="Baars J.J.P."/>
            <person name="van Peer A."/>
        </authorList>
    </citation>
    <scope>NUCLEOTIDE SEQUENCE [LARGE SCALE GENOMIC DNA]</scope>
    <source>
        <strain evidence="1 2">H119_p4</strain>
    </source>
</reference>
<dbReference type="EMBL" id="JABXXO010000014">
    <property type="protein sequence ID" value="KAF7760997.1"/>
    <property type="molecule type" value="Genomic_DNA"/>
</dbReference>
<protein>
    <submittedName>
        <fullName evidence="1">Uncharacterized protein</fullName>
    </submittedName>
</protein>